<comment type="caution">
    <text evidence="1">The sequence shown here is derived from an EMBL/GenBank/DDBJ whole genome shotgun (WGS) entry which is preliminary data.</text>
</comment>
<keyword evidence="2" id="KW-1185">Reference proteome</keyword>
<protein>
    <submittedName>
        <fullName evidence="1">DUF488 family protein</fullName>
    </submittedName>
</protein>
<dbReference type="EMBL" id="SZQL01000058">
    <property type="protein sequence ID" value="TKK63982.1"/>
    <property type="molecule type" value="Genomic_DNA"/>
</dbReference>
<proteinExistence type="predicted"/>
<dbReference type="Proteomes" id="UP000305848">
    <property type="component" value="Unassembled WGS sequence"/>
</dbReference>
<reference evidence="1 2" key="1">
    <citation type="submission" date="2019-05" db="EMBL/GenBank/DDBJ databases">
        <title>Panacibacter sp. strain 17mud1-8 Genome sequencing and assembly.</title>
        <authorList>
            <person name="Chhetri G."/>
        </authorList>
    </citation>
    <scope>NUCLEOTIDE SEQUENCE [LARGE SCALE GENOMIC DNA]</scope>
    <source>
        <strain evidence="1 2">17mud1-8</strain>
    </source>
</reference>
<name>A0A4U3KPD2_9BACT</name>
<dbReference type="AlphaFoldDB" id="A0A4U3KPD2"/>
<gene>
    <name evidence="1" type="ORF">FC093_23505</name>
</gene>
<dbReference type="Pfam" id="PF04343">
    <property type="entry name" value="DUF488"/>
    <property type="match status" value="1"/>
</dbReference>
<accession>A0A4U3KPD2</accession>
<evidence type="ECO:0000313" key="2">
    <source>
        <dbReference type="Proteomes" id="UP000305848"/>
    </source>
</evidence>
<sequence length="58" mass="7338">MKQCLMTIDIVRWLTGFGQKELKRKMHKKYEWLKDVTPSQTLRKWWGHQPEKWKLFYR</sequence>
<organism evidence="1 2">
    <name type="scientific">Ilyomonas limi</name>
    <dbReference type="NCBI Taxonomy" id="2575867"/>
    <lineage>
        <taxon>Bacteria</taxon>
        <taxon>Pseudomonadati</taxon>
        <taxon>Bacteroidota</taxon>
        <taxon>Chitinophagia</taxon>
        <taxon>Chitinophagales</taxon>
        <taxon>Chitinophagaceae</taxon>
        <taxon>Ilyomonas</taxon>
    </lineage>
</organism>
<dbReference type="InterPro" id="IPR007438">
    <property type="entry name" value="DUF488"/>
</dbReference>
<evidence type="ECO:0000313" key="1">
    <source>
        <dbReference type="EMBL" id="TKK63982.1"/>
    </source>
</evidence>